<name>A0A9P5AUH4_9HYPO</name>
<dbReference type="CDD" id="cd14687">
    <property type="entry name" value="bZIP_ATF2"/>
    <property type="match status" value="1"/>
</dbReference>
<evidence type="ECO:0000256" key="1">
    <source>
        <dbReference type="ARBA" id="ARBA00004123"/>
    </source>
</evidence>
<keyword evidence="5" id="KW-0539">Nucleus</keyword>
<evidence type="ECO:0000313" key="9">
    <source>
        <dbReference type="Proteomes" id="UP000730481"/>
    </source>
</evidence>
<dbReference type="EMBL" id="PVQB02000030">
    <property type="protein sequence ID" value="KAF4345225.1"/>
    <property type="molecule type" value="Genomic_DNA"/>
</dbReference>
<evidence type="ECO:0000256" key="4">
    <source>
        <dbReference type="ARBA" id="ARBA00023163"/>
    </source>
</evidence>
<dbReference type="GO" id="GO:0003700">
    <property type="term" value="F:DNA-binding transcription factor activity"/>
    <property type="evidence" value="ECO:0007669"/>
    <property type="project" value="InterPro"/>
</dbReference>
<evidence type="ECO:0000256" key="2">
    <source>
        <dbReference type="ARBA" id="ARBA00023015"/>
    </source>
</evidence>
<protein>
    <recommendedName>
        <fullName evidence="7">BZIP domain-containing protein</fullName>
    </recommendedName>
</protein>
<feature type="domain" description="BZIP" evidence="7">
    <location>
        <begin position="101"/>
        <end position="164"/>
    </location>
</feature>
<dbReference type="OrthoDB" id="295274at2759"/>
<dbReference type="PROSITE" id="PS50217">
    <property type="entry name" value="BZIP"/>
    <property type="match status" value="1"/>
</dbReference>
<feature type="compositionally biased region" description="Polar residues" evidence="6">
    <location>
        <begin position="1"/>
        <end position="16"/>
    </location>
</feature>
<dbReference type="PRINTS" id="PR00043">
    <property type="entry name" value="LEUZIPPRJUN"/>
</dbReference>
<reference evidence="8" key="1">
    <citation type="journal article" date="2017" name="Mycologia">
        <title>Fusarium algeriense, sp. nov., a novel toxigenic crown rot pathogen of durum wheat from Algeria is nested in the Fusarium burgessii species complex.</title>
        <authorList>
            <person name="Laraba I."/>
            <person name="Keddad A."/>
            <person name="Boureghda H."/>
            <person name="Abdallah N."/>
            <person name="Vaughan M.M."/>
            <person name="Proctor R.H."/>
            <person name="Busman M."/>
            <person name="O'Donnell K."/>
        </authorList>
    </citation>
    <scope>NUCLEOTIDE SEQUENCE</scope>
    <source>
        <strain evidence="8">NRRL 25174</strain>
    </source>
</reference>
<keyword evidence="2" id="KW-0805">Transcription regulation</keyword>
<dbReference type="SUPFAM" id="SSF57959">
    <property type="entry name" value="Leucine zipper domain"/>
    <property type="match status" value="1"/>
</dbReference>
<evidence type="ECO:0000259" key="7">
    <source>
        <dbReference type="PROSITE" id="PS50217"/>
    </source>
</evidence>
<gene>
    <name evidence="8" type="ORF">FBEOM_816</name>
</gene>
<dbReference type="Proteomes" id="UP000730481">
    <property type="component" value="Unassembled WGS sequence"/>
</dbReference>
<evidence type="ECO:0000256" key="5">
    <source>
        <dbReference type="ARBA" id="ARBA00023242"/>
    </source>
</evidence>
<comment type="caution">
    <text evidence="8">The sequence shown here is derived from an EMBL/GenBank/DDBJ whole genome shotgun (WGS) entry which is preliminary data.</text>
</comment>
<dbReference type="Pfam" id="PF00170">
    <property type="entry name" value="bZIP_1"/>
    <property type="match status" value="1"/>
</dbReference>
<sequence>MGVESTYNTLPTQSAEFKNIRGSKTPKDILPSVMEDKKMNRRAHTGRQPQANEPLFESNASMQAAGSLKPRKRGRKPKKQPKEQKAAGQQGEVNDDDLPKDPRRHQVLERNRIAANKCRLRKRDEALALTSREEAMKDQNRYLLTCLNSLKAEIYHLKTELLRHTECNCVLIQNFIANEAHKCVDRGAACSTAFDTYGNSPSLRDGNPSGAITTEELNTYSLNVACFPSTPLTSSQQGSSVSEVTGSMFDTMNLGPFQTATMPLDSMAFSQLVLPSSFTEYGPGLSVYEGPRGLQAGEVTWDTSRLPGLEECLSV</sequence>
<feature type="region of interest" description="Disordered" evidence="6">
    <location>
        <begin position="1"/>
        <end position="110"/>
    </location>
</feature>
<comment type="subcellular location">
    <subcellularLocation>
        <location evidence="1">Nucleus</location>
    </subcellularLocation>
</comment>
<accession>A0A9P5AUH4</accession>
<dbReference type="GO" id="GO:0003677">
    <property type="term" value="F:DNA binding"/>
    <property type="evidence" value="ECO:0007669"/>
    <property type="project" value="UniProtKB-KW"/>
</dbReference>
<proteinExistence type="predicted"/>
<dbReference type="Gene3D" id="1.20.5.170">
    <property type="match status" value="1"/>
</dbReference>
<evidence type="ECO:0000313" key="8">
    <source>
        <dbReference type="EMBL" id="KAF4345225.1"/>
    </source>
</evidence>
<evidence type="ECO:0000256" key="6">
    <source>
        <dbReference type="SAM" id="MobiDB-lite"/>
    </source>
</evidence>
<dbReference type="InterPro" id="IPR002112">
    <property type="entry name" value="Leuzip_Jun"/>
</dbReference>
<keyword evidence="4" id="KW-0804">Transcription</keyword>
<dbReference type="InterPro" id="IPR004827">
    <property type="entry name" value="bZIP"/>
</dbReference>
<dbReference type="InterPro" id="IPR046347">
    <property type="entry name" value="bZIP_sf"/>
</dbReference>
<keyword evidence="3" id="KW-0238">DNA-binding</keyword>
<feature type="compositionally biased region" description="Basic residues" evidence="6">
    <location>
        <begin position="69"/>
        <end position="79"/>
    </location>
</feature>
<feature type="compositionally biased region" description="Basic and acidic residues" evidence="6">
    <location>
        <begin position="97"/>
        <end position="110"/>
    </location>
</feature>
<dbReference type="InterPro" id="IPR051027">
    <property type="entry name" value="bZIP_transcription_factors"/>
</dbReference>
<dbReference type="SMART" id="SM00338">
    <property type="entry name" value="BRLZ"/>
    <property type="match status" value="1"/>
</dbReference>
<evidence type="ECO:0000256" key="3">
    <source>
        <dbReference type="ARBA" id="ARBA00023125"/>
    </source>
</evidence>
<dbReference type="AlphaFoldDB" id="A0A9P5AUH4"/>
<reference evidence="8" key="2">
    <citation type="submission" date="2020-02" db="EMBL/GenBank/DDBJ databases">
        <title>Identification and distribution of gene clusters putatively required for synthesis of sphingolipid metabolism inhibitors in phylogenetically diverse species of the filamentous fungus Fusarium.</title>
        <authorList>
            <person name="Kim H.-S."/>
            <person name="Busman M."/>
            <person name="Brown D.W."/>
            <person name="Divon H."/>
            <person name="Uhlig S."/>
            <person name="Proctor R.H."/>
        </authorList>
    </citation>
    <scope>NUCLEOTIDE SEQUENCE</scope>
    <source>
        <strain evidence="8">NRRL 25174</strain>
    </source>
</reference>
<keyword evidence="9" id="KW-1185">Reference proteome</keyword>
<organism evidence="8 9">
    <name type="scientific">Fusarium beomiforme</name>
    <dbReference type="NCBI Taxonomy" id="44412"/>
    <lineage>
        <taxon>Eukaryota</taxon>
        <taxon>Fungi</taxon>
        <taxon>Dikarya</taxon>
        <taxon>Ascomycota</taxon>
        <taxon>Pezizomycotina</taxon>
        <taxon>Sordariomycetes</taxon>
        <taxon>Hypocreomycetidae</taxon>
        <taxon>Hypocreales</taxon>
        <taxon>Nectriaceae</taxon>
        <taxon>Fusarium</taxon>
        <taxon>Fusarium burgessii species complex</taxon>
    </lineage>
</organism>
<dbReference type="GO" id="GO:0005634">
    <property type="term" value="C:nucleus"/>
    <property type="evidence" value="ECO:0007669"/>
    <property type="project" value="UniProtKB-SubCell"/>
</dbReference>
<dbReference type="PANTHER" id="PTHR19304">
    <property type="entry name" value="CYCLIC-AMP RESPONSE ELEMENT BINDING PROTEIN"/>
    <property type="match status" value="1"/>
</dbReference>